<dbReference type="InterPro" id="IPR000358">
    <property type="entry name" value="RNR_small_fam"/>
</dbReference>
<dbReference type="InterPro" id="IPR009078">
    <property type="entry name" value="Ferritin-like_SF"/>
</dbReference>
<organism evidence="6 7">
    <name type="scientific">Paenibacillus polymyxa</name>
    <name type="common">Bacillus polymyxa</name>
    <dbReference type="NCBI Taxonomy" id="1406"/>
    <lineage>
        <taxon>Bacteria</taxon>
        <taxon>Bacillati</taxon>
        <taxon>Bacillota</taxon>
        <taxon>Bacilli</taxon>
        <taxon>Bacillales</taxon>
        <taxon>Paenibacillaceae</taxon>
        <taxon>Paenibacillus</taxon>
    </lineage>
</organism>
<dbReference type="InterPro" id="IPR033909">
    <property type="entry name" value="RNR_small"/>
</dbReference>
<dbReference type="EC" id="1.17.4.1" evidence="4"/>
<comment type="similarity">
    <text evidence="1 4">Belongs to the ribonucleoside diphosphate reductase small chain family.</text>
</comment>
<dbReference type="InterPro" id="IPR012348">
    <property type="entry name" value="RNR-like"/>
</dbReference>
<comment type="caution">
    <text evidence="6">The sequence shown here is derived from an EMBL/GenBank/DDBJ whole genome shotgun (WGS) entry which is preliminary data.</text>
</comment>
<keyword evidence="4" id="KW-0479">Metal-binding</keyword>
<reference evidence="7" key="1">
    <citation type="submission" date="2016-05" db="EMBL/GenBank/DDBJ databases">
        <title>Whole genome shotgun sequencing of cultured foodborne pathogen.</title>
        <authorList>
            <person name="Zheng J."/>
            <person name="Timme R."/>
            <person name="Allard M."/>
            <person name="Strain E."/>
            <person name="Luo Y."/>
            <person name="Brown E."/>
        </authorList>
    </citation>
    <scope>NUCLEOTIDE SEQUENCE [LARGE SCALE GENOMIC DNA]</scope>
    <source>
        <strain evidence="7">CFSAN034343</strain>
    </source>
</reference>
<dbReference type="PANTHER" id="PTHR23409:SF18">
    <property type="entry name" value="RIBONUCLEOSIDE-DIPHOSPHATE REDUCTASE SUBUNIT M2"/>
    <property type="match status" value="1"/>
</dbReference>
<accession>A0ABX2ZJW2</accession>
<dbReference type="RefSeq" id="WP_068939660.1">
    <property type="nucleotide sequence ID" value="NZ_LYND01000126.1"/>
</dbReference>
<dbReference type="Proteomes" id="UP000094974">
    <property type="component" value="Unassembled WGS sequence"/>
</dbReference>
<dbReference type="CDD" id="cd01049">
    <property type="entry name" value="RNRR2"/>
    <property type="match status" value="1"/>
</dbReference>
<proteinExistence type="inferred from homology"/>
<dbReference type="PIRSF" id="PIRSF000355">
    <property type="entry name" value="NrdB"/>
    <property type="match status" value="1"/>
</dbReference>
<evidence type="ECO:0000256" key="4">
    <source>
        <dbReference type="PIRNR" id="PIRNR000355"/>
    </source>
</evidence>
<evidence type="ECO:0000256" key="3">
    <source>
        <dbReference type="ARBA" id="ARBA00047754"/>
    </source>
</evidence>
<keyword evidence="7" id="KW-1185">Reference proteome</keyword>
<dbReference type="SUPFAM" id="SSF47240">
    <property type="entry name" value="Ferritin-like"/>
    <property type="match status" value="1"/>
</dbReference>
<dbReference type="Pfam" id="PF00268">
    <property type="entry name" value="Ribonuc_red_sm"/>
    <property type="match status" value="1"/>
</dbReference>
<comment type="function">
    <text evidence="4">Provides the precursors necessary for DNA synthesis. Catalyzes the biosynthesis of deoxyribonucleotides from the corresponding ribonucleotides.</text>
</comment>
<evidence type="ECO:0000256" key="2">
    <source>
        <dbReference type="ARBA" id="ARBA00011209"/>
    </source>
</evidence>
<keyword evidence="4" id="KW-0215">Deoxyribonucleotide synthesis</keyword>
<keyword evidence="5" id="KW-0812">Transmembrane</keyword>
<evidence type="ECO:0000313" key="6">
    <source>
        <dbReference type="EMBL" id="ODA09119.1"/>
    </source>
</evidence>
<keyword evidence="5" id="KW-0472">Membrane</keyword>
<dbReference type="PANTHER" id="PTHR23409">
    <property type="entry name" value="RIBONUCLEOSIDE-DIPHOSPHATE REDUCTASE SMALL CHAIN"/>
    <property type="match status" value="1"/>
</dbReference>
<dbReference type="EMBL" id="LYND01000126">
    <property type="protein sequence ID" value="ODA09119.1"/>
    <property type="molecule type" value="Genomic_DNA"/>
</dbReference>
<evidence type="ECO:0000256" key="5">
    <source>
        <dbReference type="SAM" id="Phobius"/>
    </source>
</evidence>
<keyword evidence="4" id="KW-0560">Oxidoreductase</keyword>
<comment type="subunit">
    <text evidence="2">Tetramer of two alpha and two beta subunits.</text>
</comment>
<comment type="cofactor">
    <cofactor evidence="4">
        <name>Fe cation</name>
        <dbReference type="ChEBI" id="CHEBI:24875"/>
    </cofactor>
    <text evidence="4">Binds 2 iron ions per subunit.</text>
</comment>
<protein>
    <recommendedName>
        <fullName evidence="4">Ribonucleoside-diphosphate reductase subunit beta</fullName>
        <ecNumber evidence="4">1.17.4.1</ecNumber>
    </recommendedName>
</protein>
<comment type="catalytic activity">
    <reaction evidence="3 4">
        <text>a 2'-deoxyribonucleoside 5'-diphosphate + [thioredoxin]-disulfide + H2O = a ribonucleoside 5'-diphosphate + [thioredoxin]-dithiol</text>
        <dbReference type="Rhea" id="RHEA:23252"/>
        <dbReference type="Rhea" id="RHEA-COMP:10698"/>
        <dbReference type="Rhea" id="RHEA-COMP:10700"/>
        <dbReference type="ChEBI" id="CHEBI:15377"/>
        <dbReference type="ChEBI" id="CHEBI:29950"/>
        <dbReference type="ChEBI" id="CHEBI:50058"/>
        <dbReference type="ChEBI" id="CHEBI:57930"/>
        <dbReference type="ChEBI" id="CHEBI:73316"/>
        <dbReference type="EC" id="1.17.4.1"/>
    </reaction>
</comment>
<name>A0ABX2ZJW2_PAEPO</name>
<keyword evidence="4" id="KW-0408">Iron</keyword>
<feature type="transmembrane region" description="Helical" evidence="5">
    <location>
        <begin position="172"/>
        <end position="194"/>
    </location>
</feature>
<sequence length="341" mass="39100">MAFRVFNGEVNNKATKIFGGEASGICDWDDIKYPHMLTLYKELFGNYWIEDEIRLISDLKQYRDGLTERERYVYNVVTGMLTSLDSVANRFNFTIGHTCTDPSVAAVIQIIGAFEGLHARSYQYLTSTMLNSEQKKQAFNAPKKIPLLRERNDIIFKKIQNFIDDPTNLEKLYHALLANLVLEGVFFTGAFVYFNSLARSNRMIGSNNMVNLIKTDENFHSVFYGDIMKILMLENPELNTELNHKEAVSFIKASVEKEKEWAEFIFEGIDTLSIPEYKDYVEYLANVICRNAGIQEVYPDNKELKSKWIITYGSKGGNTKSDFFQTNVISYGHESGDGFDL</sequence>
<evidence type="ECO:0000256" key="1">
    <source>
        <dbReference type="ARBA" id="ARBA00009303"/>
    </source>
</evidence>
<evidence type="ECO:0000313" key="7">
    <source>
        <dbReference type="Proteomes" id="UP000094974"/>
    </source>
</evidence>
<gene>
    <name evidence="6" type="ORF">A7312_27255</name>
</gene>
<keyword evidence="5" id="KW-1133">Transmembrane helix</keyword>
<dbReference type="Gene3D" id="1.10.620.20">
    <property type="entry name" value="Ribonucleotide Reductase, subunit A"/>
    <property type="match status" value="1"/>
</dbReference>